<protein>
    <submittedName>
        <fullName evidence="5">HAD family hydrolase</fullName>
    </submittedName>
</protein>
<dbReference type="SUPFAM" id="SSF56784">
    <property type="entry name" value="HAD-like"/>
    <property type="match status" value="1"/>
</dbReference>
<evidence type="ECO:0000313" key="6">
    <source>
        <dbReference type="Proteomes" id="UP000664495"/>
    </source>
</evidence>
<evidence type="ECO:0000256" key="3">
    <source>
        <dbReference type="ARBA" id="ARBA00022801"/>
    </source>
</evidence>
<comment type="caution">
    <text evidence="5">The sequence shown here is derived from an EMBL/GenBank/DDBJ whole genome shotgun (WGS) entry which is preliminary data.</text>
</comment>
<accession>A0ABS3HMP7</accession>
<keyword evidence="6" id="KW-1185">Reference proteome</keyword>
<proteinExistence type="predicted"/>
<dbReference type="EMBL" id="JAFLVR010000072">
    <property type="protein sequence ID" value="MBO0454736.1"/>
    <property type="molecule type" value="Genomic_DNA"/>
</dbReference>
<comment type="cofactor">
    <cofactor evidence="1">
        <name>Mg(2+)</name>
        <dbReference type="ChEBI" id="CHEBI:18420"/>
    </cofactor>
</comment>
<dbReference type="Pfam" id="PF13419">
    <property type="entry name" value="HAD_2"/>
    <property type="match status" value="1"/>
</dbReference>
<keyword evidence="4" id="KW-0460">Magnesium</keyword>
<dbReference type="SFLD" id="SFLDG01129">
    <property type="entry name" value="C1.5:_HAD__Beta-PGM__Phosphata"/>
    <property type="match status" value="1"/>
</dbReference>
<keyword evidence="3 5" id="KW-0378">Hydrolase</keyword>
<dbReference type="PANTHER" id="PTHR46470:SF2">
    <property type="entry name" value="GLYCERALDEHYDE 3-PHOSPHATE PHOSPHATASE"/>
    <property type="match status" value="1"/>
</dbReference>
<dbReference type="InterPro" id="IPR023214">
    <property type="entry name" value="HAD_sf"/>
</dbReference>
<dbReference type="GO" id="GO:0016787">
    <property type="term" value="F:hydrolase activity"/>
    <property type="evidence" value="ECO:0007669"/>
    <property type="project" value="UniProtKB-KW"/>
</dbReference>
<keyword evidence="2" id="KW-0479">Metal-binding</keyword>
<gene>
    <name evidence="5" type="ORF">JZO85_20940</name>
</gene>
<evidence type="ECO:0000256" key="2">
    <source>
        <dbReference type="ARBA" id="ARBA00022723"/>
    </source>
</evidence>
<dbReference type="NCBIfam" id="TIGR01549">
    <property type="entry name" value="HAD-SF-IA-v1"/>
    <property type="match status" value="1"/>
</dbReference>
<dbReference type="InterPro" id="IPR041492">
    <property type="entry name" value="HAD_2"/>
</dbReference>
<dbReference type="Gene3D" id="1.20.120.710">
    <property type="entry name" value="Haloacid dehalogenase hydrolase-like domain"/>
    <property type="match status" value="1"/>
</dbReference>
<dbReference type="PRINTS" id="PR00413">
    <property type="entry name" value="HADHALOGNASE"/>
</dbReference>
<dbReference type="Proteomes" id="UP000664495">
    <property type="component" value="Unassembled WGS sequence"/>
</dbReference>
<sequence>MIQGIVFDLDDTLYEQQAPFAAAINSLFPTFPANKMNSLFIRFRYYSDFHYMKSITGEWSLKKMRYERIRLALADFDFTPADAELDAFQTAYDRALQTISLPVEVHSALDFLVQQKVLMGIITNGPVRRQEDKLNALHLTDWIAPEKILISDGVQIQKPDPKIFKLMEERLDLTNESLLYIGDSFDNDVIGAKAAGWSVWWFNHQRRAIPSGQTAIFDEEITSFSDLNKALTTKMI</sequence>
<organism evidence="5 6">
    <name type="scientific">Candidatus Enterococcus murrayae</name>
    <dbReference type="NCBI Taxonomy" id="2815321"/>
    <lineage>
        <taxon>Bacteria</taxon>
        <taxon>Bacillati</taxon>
        <taxon>Bacillota</taxon>
        <taxon>Bacilli</taxon>
        <taxon>Lactobacillales</taxon>
        <taxon>Enterococcaceae</taxon>
        <taxon>Enterococcus</taxon>
    </lineage>
</organism>
<reference evidence="5 6" key="1">
    <citation type="submission" date="2021-03" db="EMBL/GenBank/DDBJ databases">
        <title>Enterococcal diversity collection.</title>
        <authorList>
            <person name="Gilmore M.S."/>
            <person name="Schwartzman J."/>
            <person name="Van Tyne D."/>
            <person name="Martin M."/>
            <person name="Earl A.M."/>
            <person name="Manson A.L."/>
            <person name="Straub T."/>
            <person name="Salamzade R."/>
            <person name="Saavedra J."/>
            <person name="Lebreton F."/>
            <person name="Prichula J."/>
            <person name="Schaufler K."/>
            <person name="Gaca A."/>
            <person name="Sgardioli B."/>
            <person name="Wagenaar J."/>
            <person name="Strong T."/>
        </authorList>
    </citation>
    <scope>NUCLEOTIDE SEQUENCE [LARGE SCALE GENOMIC DNA]</scope>
    <source>
        <strain evidence="5 6">MJM16</strain>
    </source>
</reference>
<evidence type="ECO:0000256" key="1">
    <source>
        <dbReference type="ARBA" id="ARBA00001946"/>
    </source>
</evidence>
<dbReference type="PANTHER" id="PTHR46470">
    <property type="entry name" value="N-ACYLNEURAMINATE-9-PHOSPHATASE"/>
    <property type="match status" value="1"/>
</dbReference>
<dbReference type="SFLD" id="SFLDS00003">
    <property type="entry name" value="Haloacid_Dehalogenase"/>
    <property type="match status" value="1"/>
</dbReference>
<dbReference type="Gene3D" id="3.40.50.1000">
    <property type="entry name" value="HAD superfamily/HAD-like"/>
    <property type="match status" value="1"/>
</dbReference>
<evidence type="ECO:0000256" key="4">
    <source>
        <dbReference type="ARBA" id="ARBA00022842"/>
    </source>
</evidence>
<name>A0ABS3HMP7_9ENTE</name>
<evidence type="ECO:0000313" key="5">
    <source>
        <dbReference type="EMBL" id="MBO0454736.1"/>
    </source>
</evidence>
<dbReference type="RefSeq" id="WP_207110463.1">
    <property type="nucleotide sequence ID" value="NZ_JAFLVR010000072.1"/>
</dbReference>
<dbReference type="InterPro" id="IPR051400">
    <property type="entry name" value="HAD-like_hydrolase"/>
</dbReference>
<dbReference type="InterPro" id="IPR036412">
    <property type="entry name" value="HAD-like_sf"/>
</dbReference>
<dbReference type="InterPro" id="IPR006439">
    <property type="entry name" value="HAD-SF_hydro_IA"/>
</dbReference>